<evidence type="ECO:0000259" key="17">
    <source>
        <dbReference type="Pfam" id="PF00361"/>
    </source>
</evidence>
<reference evidence="18" key="1">
    <citation type="submission" date="2021-07" db="EMBL/GenBank/DDBJ databases">
        <title>Comparative characterization of mitogenomes from five orders of elasmobranch parasites indicate that total evidence analysis is superior to single genes for cestodes (Cestoda: Tapeworms).</title>
        <authorList>
            <person name="Trevisan B."/>
            <person name="Jacob Machado D."/>
            <person name="Galafasse Lahr D."/>
            <person name="Portella de Luna Marques F."/>
        </authorList>
    </citation>
    <scope>NUCLEOTIDE SEQUENCE</scope>
</reference>
<keyword evidence="7 16" id="KW-0812">Transmembrane</keyword>
<geneLocation type="mitochondrion" evidence="18"/>
<dbReference type="GO" id="GO:0008137">
    <property type="term" value="F:NADH dehydrogenase (ubiquinone) activity"/>
    <property type="evidence" value="ECO:0007669"/>
    <property type="project" value="UniProtKB-UniRule"/>
</dbReference>
<evidence type="ECO:0000256" key="4">
    <source>
        <dbReference type="ARBA" id="ARBA00021006"/>
    </source>
</evidence>
<feature type="transmembrane region" description="Helical" evidence="16">
    <location>
        <begin position="396"/>
        <end position="416"/>
    </location>
</feature>
<evidence type="ECO:0000256" key="16">
    <source>
        <dbReference type="RuleBase" id="RU003297"/>
    </source>
</evidence>
<evidence type="ECO:0000256" key="2">
    <source>
        <dbReference type="ARBA" id="ARBA00009025"/>
    </source>
</evidence>
<dbReference type="EMBL" id="MZ594567">
    <property type="protein sequence ID" value="UFQ88270.1"/>
    <property type="molecule type" value="Genomic_DNA"/>
</dbReference>
<proteinExistence type="inferred from homology"/>
<gene>
    <name evidence="18" type="primary">ND4</name>
</gene>
<feature type="transmembrane region" description="Helical" evidence="16">
    <location>
        <begin position="281"/>
        <end position="304"/>
    </location>
</feature>
<dbReference type="PANTHER" id="PTHR43507:SF20">
    <property type="entry name" value="NADH-UBIQUINONE OXIDOREDUCTASE CHAIN 4"/>
    <property type="match status" value="1"/>
</dbReference>
<comment type="catalytic activity">
    <reaction evidence="15 16">
        <text>a ubiquinone + NADH + 5 H(+)(in) = a ubiquinol + NAD(+) + 4 H(+)(out)</text>
        <dbReference type="Rhea" id="RHEA:29091"/>
        <dbReference type="Rhea" id="RHEA-COMP:9565"/>
        <dbReference type="Rhea" id="RHEA-COMP:9566"/>
        <dbReference type="ChEBI" id="CHEBI:15378"/>
        <dbReference type="ChEBI" id="CHEBI:16389"/>
        <dbReference type="ChEBI" id="CHEBI:17976"/>
        <dbReference type="ChEBI" id="CHEBI:57540"/>
        <dbReference type="ChEBI" id="CHEBI:57945"/>
        <dbReference type="EC" id="7.1.1.2"/>
    </reaction>
</comment>
<evidence type="ECO:0000256" key="13">
    <source>
        <dbReference type="ARBA" id="ARBA00023128"/>
    </source>
</evidence>
<keyword evidence="12 16" id="KW-0830">Ubiquinone</keyword>
<keyword evidence="9 16" id="KW-0249">Electron transport</keyword>
<feature type="transmembrane region" description="Helical" evidence="16">
    <location>
        <begin position="79"/>
        <end position="104"/>
    </location>
</feature>
<evidence type="ECO:0000256" key="9">
    <source>
        <dbReference type="ARBA" id="ARBA00022982"/>
    </source>
</evidence>
<feature type="transmembrane region" description="Helical" evidence="16">
    <location>
        <begin position="324"/>
        <end position="346"/>
    </location>
</feature>
<evidence type="ECO:0000256" key="15">
    <source>
        <dbReference type="ARBA" id="ARBA00049551"/>
    </source>
</evidence>
<evidence type="ECO:0000256" key="3">
    <source>
        <dbReference type="ARBA" id="ARBA00012944"/>
    </source>
</evidence>
<evidence type="ECO:0000256" key="6">
    <source>
        <dbReference type="ARBA" id="ARBA00022660"/>
    </source>
</evidence>
<protein>
    <recommendedName>
        <fullName evidence="4 16">NADH-ubiquinone oxidoreductase chain 4</fullName>
        <ecNumber evidence="3 16">7.1.1.2</ecNumber>
    </recommendedName>
</protein>
<feature type="transmembrane region" description="Helical" evidence="16">
    <location>
        <begin position="254"/>
        <end position="274"/>
    </location>
</feature>
<feature type="transmembrane region" description="Helical" evidence="16">
    <location>
        <begin position="124"/>
        <end position="147"/>
    </location>
</feature>
<keyword evidence="13 16" id="KW-0496">Mitochondrion</keyword>
<keyword evidence="11 16" id="KW-0520">NAD</keyword>
<evidence type="ECO:0000256" key="10">
    <source>
        <dbReference type="ARBA" id="ARBA00022989"/>
    </source>
</evidence>
<evidence type="ECO:0000256" key="7">
    <source>
        <dbReference type="ARBA" id="ARBA00022692"/>
    </source>
</evidence>
<keyword evidence="10 16" id="KW-1133">Transmembrane helix</keyword>
<feature type="transmembrane region" description="Helical" evidence="16">
    <location>
        <begin position="48"/>
        <end position="67"/>
    </location>
</feature>
<evidence type="ECO:0000256" key="12">
    <source>
        <dbReference type="ARBA" id="ARBA00023075"/>
    </source>
</evidence>
<comment type="function">
    <text evidence="16">Core subunit of the mitochondrial membrane respiratory chain NADH dehydrogenase (Complex I) which catalyzes electron transfer from NADH through the respiratory chain, using ubiquinone as an electron acceptor. Essential for the catalytic activity and assembly of complex I.</text>
</comment>
<dbReference type="InterPro" id="IPR001750">
    <property type="entry name" value="ND/Mrp_TM"/>
</dbReference>
<evidence type="ECO:0000256" key="14">
    <source>
        <dbReference type="ARBA" id="ARBA00023136"/>
    </source>
</evidence>
<dbReference type="InterPro" id="IPR003918">
    <property type="entry name" value="NADH_UbQ_OxRdtase"/>
</dbReference>
<comment type="subcellular location">
    <subcellularLocation>
        <location evidence="1 16">Mitochondrion membrane</location>
        <topology evidence="1 16">Multi-pass membrane protein</topology>
    </subcellularLocation>
</comment>
<dbReference type="GO" id="GO:0031966">
    <property type="term" value="C:mitochondrial membrane"/>
    <property type="evidence" value="ECO:0007669"/>
    <property type="project" value="UniProtKB-SubCell"/>
</dbReference>
<keyword evidence="6 16" id="KW-0679">Respiratory chain</keyword>
<accession>A0A8K1SWF1</accession>
<dbReference type="PANTHER" id="PTHR43507">
    <property type="entry name" value="NADH-UBIQUINONE OXIDOREDUCTASE CHAIN 4"/>
    <property type="match status" value="1"/>
</dbReference>
<dbReference type="GO" id="GO:0015990">
    <property type="term" value="P:electron transport coupled proton transport"/>
    <property type="evidence" value="ECO:0007669"/>
    <property type="project" value="TreeGrafter"/>
</dbReference>
<evidence type="ECO:0000256" key="11">
    <source>
        <dbReference type="ARBA" id="ARBA00023027"/>
    </source>
</evidence>
<dbReference type="GO" id="GO:0003954">
    <property type="term" value="F:NADH dehydrogenase activity"/>
    <property type="evidence" value="ECO:0007669"/>
    <property type="project" value="TreeGrafter"/>
</dbReference>
<feature type="transmembrane region" description="Helical" evidence="16">
    <location>
        <begin position="229"/>
        <end position="248"/>
    </location>
</feature>
<keyword evidence="8" id="KW-1278">Translocase</keyword>
<comment type="similarity">
    <text evidence="2 16">Belongs to the complex I subunit 4 family.</text>
</comment>
<dbReference type="GO" id="GO:0042773">
    <property type="term" value="P:ATP synthesis coupled electron transport"/>
    <property type="evidence" value="ECO:0007669"/>
    <property type="project" value="InterPro"/>
</dbReference>
<dbReference type="AlphaFoldDB" id="A0A8K1SWF1"/>
<feature type="domain" description="NADH:quinone oxidoreductase/Mrp antiporter transmembrane" evidence="17">
    <location>
        <begin position="94"/>
        <end position="368"/>
    </location>
</feature>
<keyword evidence="5 16" id="KW-0813">Transport</keyword>
<dbReference type="EC" id="7.1.1.2" evidence="3 16"/>
<evidence type="ECO:0000256" key="5">
    <source>
        <dbReference type="ARBA" id="ARBA00022448"/>
    </source>
</evidence>
<dbReference type="PRINTS" id="PR01437">
    <property type="entry name" value="NUOXDRDTASE4"/>
</dbReference>
<name>A0A8K1SWF1_9CEST</name>
<evidence type="ECO:0000313" key="18">
    <source>
        <dbReference type="EMBL" id="UFQ88270.1"/>
    </source>
</evidence>
<keyword evidence="14 16" id="KW-0472">Membrane</keyword>
<feature type="transmembrane region" description="Helical" evidence="16">
    <location>
        <begin position="159"/>
        <end position="178"/>
    </location>
</feature>
<dbReference type="GO" id="GO:0048039">
    <property type="term" value="F:ubiquinone binding"/>
    <property type="evidence" value="ECO:0007669"/>
    <property type="project" value="TreeGrafter"/>
</dbReference>
<sequence length="417" mass="47091">MSVLKFFSTPIFLVSAFMLCILLLFSNGISLHSINAVAVSQIFIFDSIAFYLIILVFTLGVCCLLNVGSNFSGTTKIFLLLSLLFSALCFCVNHAVLFWCFYELSMLPLLYLIFKDSPYSERFIAGWYFTVYLLVTSLPLILALLYLSFNNSSFSFSSWGTGTTTWGVYVVLCFIFFTKVPLSPFHTWLPIVHAEATSIVSIFLSGYIMKLGLLGVFRCGSFLFSSWFYPYLFFCCVLSIFFIVTASSEMDGKRWLAFLSLSHIVVAFLSFFSCSWETVSLSFIFCLGHGLSAGLVFGLLWLFYDVTNSRNWLLLKDGVTGNAILLSSLFALLSLCSFPPTLQFFCEVNLLLESAYSAHLLVFWCFYLFFGGLVPLVLCGHNIIRTESVEVVSYSSIGFFMLFFYLGVWCYLSVFII</sequence>
<evidence type="ECO:0000256" key="8">
    <source>
        <dbReference type="ARBA" id="ARBA00022967"/>
    </source>
</evidence>
<dbReference type="Pfam" id="PF00361">
    <property type="entry name" value="Proton_antipo_M"/>
    <property type="match status" value="1"/>
</dbReference>
<feature type="transmembrane region" description="Helical" evidence="16">
    <location>
        <begin position="198"/>
        <end position="217"/>
    </location>
</feature>
<organism evidence="18">
    <name type="scientific">Anthocephalum sp. LRP 10373</name>
    <dbReference type="NCBI Taxonomy" id="2899464"/>
    <lineage>
        <taxon>Eukaryota</taxon>
        <taxon>Metazoa</taxon>
        <taxon>Spiralia</taxon>
        <taxon>Lophotrochozoa</taxon>
        <taxon>Platyhelminthes</taxon>
        <taxon>Cestoda</taxon>
        <taxon>Eucestoda</taxon>
        <taxon>Rhinebothriidea</taxon>
        <taxon>Anthocephalum</taxon>
    </lineage>
</organism>
<feature type="transmembrane region" description="Helical" evidence="16">
    <location>
        <begin position="358"/>
        <end position="384"/>
    </location>
</feature>
<evidence type="ECO:0000256" key="1">
    <source>
        <dbReference type="ARBA" id="ARBA00004225"/>
    </source>
</evidence>